<organism evidence="4 5">
    <name type="scientific">Symbiodinium microadriaticum</name>
    <name type="common">Dinoflagellate</name>
    <name type="synonym">Zooxanthella microadriatica</name>
    <dbReference type="NCBI Taxonomy" id="2951"/>
    <lineage>
        <taxon>Eukaryota</taxon>
        <taxon>Sar</taxon>
        <taxon>Alveolata</taxon>
        <taxon>Dinophyceae</taxon>
        <taxon>Suessiales</taxon>
        <taxon>Symbiodiniaceae</taxon>
        <taxon>Symbiodinium</taxon>
    </lineage>
</organism>
<dbReference type="InterPro" id="IPR036770">
    <property type="entry name" value="Ankyrin_rpt-contain_sf"/>
</dbReference>
<dbReference type="SUPFAM" id="SSF54001">
    <property type="entry name" value="Cysteine proteinases"/>
    <property type="match status" value="1"/>
</dbReference>
<proteinExistence type="predicted"/>
<accession>A0A1Q9DDV7</accession>
<dbReference type="PANTHER" id="PTHR24173">
    <property type="entry name" value="ANKYRIN REPEAT CONTAINING"/>
    <property type="match status" value="1"/>
</dbReference>
<name>A0A1Q9DDV7_SYMMI</name>
<dbReference type="PANTHER" id="PTHR24173:SF74">
    <property type="entry name" value="ANKYRIN REPEAT DOMAIN-CONTAINING PROTEIN 16"/>
    <property type="match status" value="1"/>
</dbReference>
<dbReference type="PROSITE" id="PS50088">
    <property type="entry name" value="ANK_REPEAT"/>
    <property type="match status" value="4"/>
</dbReference>
<dbReference type="Gene3D" id="1.25.40.20">
    <property type="entry name" value="Ankyrin repeat-containing domain"/>
    <property type="match status" value="2"/>
</dbReference>
<evidence type="ECO:0000313" key="5">
    <source>
        <dbReference type="Proteomes" id="UP000186817"/>
    </source>
</evidence>
<comment type="caution">
    <text evidence="4">The sequence shown here is derived from an EMBL/GenBank/DDBJ whole genome shotgun (WGS) entry which is preliminary data.</text>
</comment>
<feature type="repeat" description="ANK" evidence="3">
    <location>
        <begin position="242"/>
        <end position="274"/>
    </location>
</feature>
<evidence type="ECO:0000256" key="1">
    <source>
        <dbReference type="ARBA" id="ARBA00022737"/>
    </source>
</evidence>
<dbReference type="Gene3D" id="3.90.70.80">
    <property type="match status" value="1"/>
</dbReference>
<reference evidence="4 5" key="1">
    <citation type="submission" date="2016-02" db="EMBL/GenBank/DDBJ databases">
        <title>Genome analysis of coral dinoflagellate symbionts highlights evolutionary adaptations to a symbiotic lifestyle.</title>
        <authorList>
            <person name="Aranda M."/>
            <person name="Li Y."/>
            <person name="Liew Y.J."/>
            <person name="Baumgarten S."/>
            <person name="Simakov O."/>
            <person name="Wilson M."/>
            <person name="Piel J."/>
            <person name="Ashoor H."/>
            <person name="Bougouffa S."/>
            <person name="Bajic V.B."/>
            <person name="Ryu T."/>
            <person name="Ravasi T."/>
            <person name="Bayer T."/>
            <person name="Micklem G."/>
            <person name="Kim H."/>
            <person name="Bhak J."/>
            <person name="Lajeunesse T.C."/>
            <person name="Voolstra C.R."/>
        </authorList>
    </citation>
    <scope>NUCLEOTIDE SEQUENCE [LARGE SCALE GENOMIC DNA]</scope>
    <source>
        <strain evidence="4 5">CCMP2467</strain>
    </source>
</reference>
<keyword evidence="5" id="KW-1185">Reference proteome</keyword>
<sequence>MVRIWGVSGRELALIPAEVLDDAKSRGVEAIHDRMDLQLILMPISSSQHQREAENELAFAALHGHEEGHAEIAELLLQAVTVKKEKGSFCNGALLAASDRGHAEIVRLLLQFRADSSVTDHFRRTPLFRAAEKGHADVVRLLLEAGVKADADDICSRTALVQASAQGQVDVVQLLLEVGAHKARELSLLCASENGHVDIVRLLLQAGVDYDQKDKYSKTAILRAAENGHKQTVALLLEAGANSSGSIDCAARHGHFDIVLLLLEAGAVADREDTFLRAAESGHVETVRWLLEAGVDKFEGFILDETFEQFLQQRAVSGAWGDMCTLLALADALGIEIVVIQEEATIDVAPLRGPPQGKLYLVHFQERHFDATGRLDVYQISGTVHAGFQISSVATKLCIKLGPQASKISAAQFLQPSALTITRYLTILLEAAVDKDLSDHYARTPLLCATAKGYEEIACLLQADLLEIRM</sequence>
<dbReference type="Pfam" id="PF12796">
    <property type="entry name" value="Ank_2"/>
    <property type="match status" value="2"/>
</dbReference>
<dbReference type="OrthoDB" id="436987at2759"/>
<feature type="repeat" description="ANK" evidence="3">
    <location>
        <begin position="183"/>
        <end position="215"/>
    </location>
</feature>
<dbReference type="SUPFAM" id="SSF48403">
    <property type="entry name" value="Ankyrin repeat"/>
    <property type="match status" value="1"/>
</dbReference>
<dbReference type="EMBL" id="LSRX01000582">
    <property type="protein sequence ID" value="OLP93403.1"/>
    <property type="molecule type" value="Genomic_DNA"/>
</dbReference>
<dbReference type="SMART" id="SM00248">
    <property type="entry name" value="ANK"/>
    <property type="match status" value="8"/>
</dbReference>
<evidence type="ECO:0000313" key="4">
    <source>
        <dbReference type="EMBL" id="OLP93403.1"/>
    </source>
</evidence>
<dbReference type="CDD" id="cd22744">
    <property type="entry name" value="OTU"/>
    <property type="match status" value="1"/>
</dbReference>
<dbReference type="InterPro" id="IPR038765">
    <property type="entry name" value="Papain-like_cys_pep_sf"/>
</dbReference>
<feature type="repeat" description="ANK" evidence="3">
    <location>
        <begin position="216"/>
        <end position="242"/>
    </location>
</feature>
<evidence type="ECO:0000256" key="3">
    <source>
        <dbReference type="PROSITE-ProRule" id="PRU00023"/>
    </source>
</evidence>
<protein>
    <submittedName>
        <fullName evidence="4">Ankyrin repeat domain-containing protein 17</fullName>
    </submittedName>
</protein>
<evidence type="ECO:0000256" key="2">
    <source>
        <dbReference type="ARBA" id="ARBA00023043"/>
    </source>
</evidence>
<feature type="repeat" description="ANK" evidence="3">
    <location>
        <begin position="122"/>
        <end position="154"/>
    </location>
</feature>
<dbReference type="Proteomes" id="UP000186817">
    <property type="component" value="Unassembled WGS sequence"/>
</dbReference>
<dbReference type="AlphaFoldDB" id="A0A1Q9DDV7"/>
<dbReference type="InterPro" id="IPR002110">
    <property type="entry name" value="Ankyrin_rpt"/>
</dbReference>
<gene>
    <name evidence="4" type="primary">ANKRD17</name>
    <name evidence="4" type="ORF">AK812_SmicGene24702</name>
</gene>
<keyword evidence="1" id="KW-0677">Repeat</keyword>
<dbReference type="PROSITE" id="PS50297">
    <property type="entry name" value="ANK_REP_REGION"/>
    <property type="match status" value="3"/>
</dbReference>
<keyword evidence="2 3" id="KW-0040">ANK repeat</keyword>